<gene>
    <name evidence="1" type="ORF">ACFQ2J_18170</name>
</gene>
<organism evidence="1 2">
    <name type="scientific">Thalassobacillus hwangdonensis</name>
    <dbReference type="NCBI Taxonomy" id="546108"/>
    <lineage>
        <taxon>Bacteria</taxon>
        <taxon>Bacillati</taxon>
        <taxon>Bacillota</taxon>
        <taxon>Bacilli</taxon>
        <taxon>Bacillales</taxon>
        <taxon>Bacillaceae</taxon>
        <taxon>Thalassobacillus</taxon>
    </lineage>
</organism>
<dbReference type="Proteomes" id="UP001596990">
    <property type="component" value="Unassembled WGS sequence"/>
</dbReference>
<reference evidence="2" key="1">
    <citation type="journal article" date="2019" name="Int. J. Syst. Evol. Microbiol.">
        <title>The Global Catalogue of Microorganisms (GCM) 10K type strain sequencing project: providing services to taxonomists for standard genome sequencing and annotation.</title>
        <authorList>
            <consortium name="The Broad Institute Genomics Platform"/>
            <consortium name="The Broad Institute Genome Sequencing Center for Infectious Disease"/>
            <person name="Wu L."/>
            <person name="Ma J."/>
        </authorList>
    </citation>
    <scope>NUCLEOTIDE SEQUENCE [LARGE SCALE GENOMIC DNA]</scope>
    <source>
        <strain evidence="2">CCUG 56607</strain>
    </source>
</reference>
<evidence type="ECO:0000313" key="1">
    <source>
        <dbReference type="EMBL" id="MFD1021120.1"/>
    </source>
</evidence>
<protein>
    <submittedName>
        <fullName evidence="1">Sigma factor G inhibitor Gin</fullName>
    </submittedName>
</protein>
<keyword evidence="2" id="KW-1185">Reference proteome</keyword>
<evidence type="ECO:0000313" key="2">
    <source>
        <dbReference type="Proteomes" id="UP001596990"/>
    </source>
</evidence>
<comment type="caution">
    <text evidence="1">The sequence shown here is derived from an EMBL/GenBank/DDBJ whole genome shotgun (WGS) entry which is preliminary data.</text>
</comment>
<dbReference type="EMBL" id="JBHTKL010000007">
    <property type="protein sequence ID" value="MFD1021120.1"/>
    <property type="molecule type" value="Genomic_DNA"/>
</dbReference>
<sequence length="60" mass="6959">MKKKSRCGVCNEVKDDGIHIYQLYICESCEKEMLTTDPGDARYQFFIEKLKTISKSVIHS</sequence>
<dbReference type="InterPro" id="IPR019700">
    <property type="entry name" value="Sigma-G_inhibitor_Gin"/>
</dbReference>
<accession>A0ABW3L548</accession>
<proteinExistence type="predicted"/>
<name>A0ABW3L548_9BACI</name>
<dbReference type="RefSeq" id="WP_386064035.1">
    <property type="nucleotide sequence ID" value="NZ_JBHTKL010000007.1"/>
</dbReference>
<dbReference type="Pfam" id="PF10764">
    <property type="entry name" value="Gin"/>
    <property type="match status" value="1"/>
</dbReference>